<dbReference type="InterPro" id="IPR018356">
    <property type="entry name" value="Tscrpt_reg_HTH_DeoR_CS"/>
</dbReference>
<evidence type="ECO:0000256" key="1">
    <source>
        <dbReference type="ARBA" id="ARBA00023015"/>
    </source>
</evidence>
<keyword evidence="1" id="KW-0805">Transcription regulation</keyword>
<dbReference type="AlphaFoldDB" id="A0A7W1XRX9"/>
<dbReference type="InterPro" id="IPR001034">
    <property type="entry name" value="DeoR_HTH"/>
</dbReference>
<keyword evidence="6" id="KW-1185">Reference proteome</keyword>
<proteinExistence type="predicted"/>
<dbReference type="PANTHER" id="PTHR30363">
    <property type="entry name" value="HTH-TYPE TRANSCRIPTIONAL REGULATOR SRLR-RELATED"/>
    <property type="match status" value="1"/>
</dbReference>
<reference evidence="5 6" key="1">
    <citation type="submission" date="2020-07" db="EMBL/GenBank/DDBJ databases">
        <title>Thermoactinomyces phylogeny.</title>
        <authorList>
            <person name="Dunlap C."/>
        </authorList>
    </citation>
    <scope>NUCLEOTIDE SEQUENCE [LARGE SCALE GENOMIC DNA]</scope>
    <source>
        <strain evidence="5 6">AMNI-1</strain>
    </source>
</reference>
<dbReference type="EMBL" id="JACEOL010000025">
    <property type="protein sequence ID" value="MBA4602154.1"/>
    <property type="molecule type" value="Genomic_DNA"/>
</dbReference>
<dbReference type="Gene3D" id="1.10.10.10">
    <property type="entry name" value="Winged helix-like DNA-binding domain superfamily/Winged helix DNA-binding domain"/>
    <property type="match status" value="1"/>
</dbReference>
<sequence>MIDYCLLFLLKLIKKLERGDDQTLTPQRHQLILKLLKKQGVVKVQELALSTGASESTIRRDLDQLEQQHLLKRVHGGAALLQSKGVERPIQEKATRFTQAKKEIGLFAAGLVEPGACIYLDAGSTTLEMIPALTGKQVTVVTNGMTHLELLVEYEIESYVLGGKMKTSTRALIGAMALEGIRHYRFDQCFLGTNGIHPDLGYTTPDPEEAILKRTALQLSGQSFVLADPSKLSEISFAKIADLNAASLITLPLSPETKEIYSKKTYVFEVDKA</sequence>
<dbReference type="Proteomes" id="UP000538292">
    <property type="component" value="Unassembled WGS sequence"/>
</dbReference>
<evidence type="ECO:0000256" key="2">
    <source>
        <dbReference type="ARBA" id="ARBA00023125"/>
    </source>
</evidence>
<gene>
    <name evidence="5" type="ORF">H2C83_07465</name>
</gene>
<dbReference type="SUPFAM" id="SSF46785">
    <property type="entry name" value="Winged helix' DNA-binding domain"/>
    <property type="match status" value="1"/>
</dbReference>
<feature type="domain" description="HTH deoR-type" evidence="4">
    <location>
        <begin position="25"/>
        <end position="80"/>
    </location>
</feature>
<dbReference type="PRINTS" id="PR00037">
    <property type="entry name" value="HTHLACR"/>
</dbReference>
<evidence type="ECO:0000313" key="6">
    <source>
        <dbReference type="Proteomes" id="UP000538292"/>
    </source>
</evidence>
<dbReference type="Pfam" id="PF08220">
    <property type="entry name" value="HTH_DeoR"/>
    <property type="match status" value="1"/>
</dbReference>
<dbReference type="InterPro" id="IPR050313">
    <property type="entry name" value="Carb_Metab_HTH_regulators"/>
</dbReference>
<dbReference type="SMART" id="SM01134">
    <property type="entry name" value="DeoRC"/>
    <property type="match status" value="1"/>
</dbReference>
<evidence type="ECO:0000313" key="5">
    <source>
        <dbReference type="EMBL" id="MBA4602154.1"/>
    </source>
</evidence>
<comment type="caution">
    <text evidence="5">The sequence shown here is derived from an EMBL/GenBank/DDBJ whole genome shotgun (WGS) entry which is preliminary data.</text>
</comment>
<dbReference type="GO" id="GO:0003700">
    <property type="term" value="F:DNA-binding transcription factor activity"/>
    <property type="evidence" value="ECO:0007669"/>
    <property type="project" value="InterPro"/>
</dbReference>
<dbReference type="RefSeq" id="WP_181739376.1">
    <property type="nucleotide sequence ID" value="NZ_JACEOL010000025.1"/>
</dbReference>
<dbReference type="PANTHER" id="PTHR30363:SF56">
    <property type="entry name" value="TRANSCRIPTIONAL REGULATOR, DEOR FAMILY"/>
    <property type="match status" value="1"/>
</dbReference>
<evidence type="ECO:0000256" key="3">
    <source>
        <dbReference type="ARBA" id="ARBA00023163"/>
    </source>
</evidence>
<dbReference type="GO" id="GO:0003677">
    <property type="term" value="F:DNA binding"/>
    <property type="evidence" value="ECO:0007669"/>
    <property type="project" value="UniProtKB-KW"/>
</dbReference>
<accession>A0A7W1XRX9</accession>
<keyword evidence="2" id="KW-0238">DNA-binding</keyword>
<name>A0A7W1XRX9_9BACL</name>
<dbReference type="SMART" id="SM00420">
    <property type="entry name" value="HTH_DEOR"/>
    <property type="match status" value="1"/>
</dbReference>
<organism evidence="5 6">
    <name type="scientific">Thermoactinomyces mirandus</name>
    <dbReference type="NCBI Taxonomy" id="2756294"/>
    <lineage>
        <taxon>Bacteria</taxon>
        <taxon>Bacillati</taxon>
        <taxon>Bacillota</taxon>
        <taxon>Bacilli</taxon>
        <taxon>Bacillales</taxon>
        <taxon>Thermoactinomycetaceae</taxon>
        <taxon>Thermoactinomyces</taxon>
    </lineage>
</organism>
<protein>
    <submittedName>
        <fullName evidence="5">DeoR/GlpR transcriptional regulator</fullName>
    </submittedName>
</protein>
<dbReference type="PROSITE" id="PS00894">
    <property type="entry name" value="HTH_DEOR_1"/>
    <property type="match status" value="1"/>
</dbReference>
<dbReference type="Gene3D" id="3.40.50.1360">
    <property type="match status" value="1"/>
</dbReference>
<keyword evidence="3" id="KW-0804">Transcription</keyword>
<dbReference type="InterPro" id="IPR036388">
    <property type="entry name" value="WH-like_DNA-bd_sf"/>
</dbReference>
<dbReference type="InterPro" id="IPR014036">
    <property type="entry name" value="DeoR-like_C"/>
</dbReference>
<evidence type="ECO:0000259" key="4">
    <source>
        <dbReference type="PROSITE" id="PS51000"/>
    </source>
</evidence>
<dbReference type="InterPro" id="IPR036390">
    <property type="entry name" value="WH_DNA-bd_sf"/>
</dbReference>
<dbReference type="InterPro" id="IPR037171">
    <property type="entry name" value="NagB/RpiA_transferase-like"/>
</dbReference>
<dbReference type="PROSITE" id="PS51000">
    <property type="entry name" value="HTH_DEOR_2"/>
    <property type="match status" value="1"/>
</dbReference>
<dbReference type="Pfam" id="PF00455">
    <property type="entry name" value="DeoRC"/>
    <property type="match status" value="1"/>
</dbReference>
<dbReference type="SUPFAM" id="SSF100950">
    <property type="entry name" value="NagB/RpiA/CoA transferase-like"/>
    <property type="match status" value="1"/>
</dbReference>